<organism evidence="2 3">
    <name type="scientific">Trichoderma longibrachiatum ATCC 18648</name>
    <dbReference type="NCBI Taxonomy" id="983965"/>
    <lineage>
        <taxon>Eukaryota</taxon>
        <taxon>Fungi</taxon>
        <taxon>Dikarya</taxon>
        <taxon>Ascomycota</taxon>
        <taxon>Pezizomycotina</taxon>
        <taxon>Sordariomycetes</taxon>
        <taxon>Hypocreomycetidae</taxon>
        <taxon>Hypocreales</taxon>
        <taxon>Hypocreaceae</taxon>
        <taxon>Trichoderma</taxon>
    </lineage>
</organism>
<dbReference type="Proteomes" id="UP000240760">
    <property type="component" value="Unassembled WGS sequence"/>
</dbReference>
<reference evidence="2 3" key="1">
    <citation type="submission" date="2016-07" db="EMBL/GenBank/DDBJ databases">
        <title>Multiple horizontal gene transfer events from other fungi enriched the ability of initially mycotrophic Trichoderma (Ascomycota) to feed on dead plant biomass.</title>
        <authorList>
            <consortium name="DOE Joint Genome Institute"/>
            <person name="Aerts A."/>
            <person name="Atanasova L."/>
            <person name="Chenthamara K."/>
            <person name="Zhang J."/>
            <person name="Grujic M."/>
            <person name="Henrissat B."/>
            <person name="Kuo A."/>
            <person name="Salamov A."/>
            <person name="Lipzen A."/>
            <person name="Labutti K."/>
            <person name="Barry K."/>
            <person name="Miao Y."/>
            <person name="Rahimi M.J."/>
            <person name="Shen Q."/>
            <person name="Grigoriev I.V."/>
            <person name="Kubicek C.P."/>
            <person name="Druzhinina I.S."/>
        </authorList>
    </citation>
    <scope>NUCLEOTIDE SEQUENCE [LARGE SCALE GENOMIC DNA]</scope>
    <source>
        <strain evidence="2 3">ATCC 18648</strain>
    </source>
</reference>
<keyword evidence="3" id="KW-1185">Reference proteome</keyword>
<feature type="chain" id="PRO_5015580763" evidence="1">
    <location>
        <begin position="21"/>
        <end position="102"/>
    </location>
</feature>
<gene>
    <name evidence="2" type="ORF">M440DRAFT_1418273</name>
</gene>
<evidence type="ECO:0000256" key="1">
    <source>
        <dbReference type="SAM" id="SignalP"/>
    </source>
</evidence>
<proteinExistence type="predicted"/>
<evidence type="ECO:0000313" key="3">
    <source>
        <dbReference type="Proteomes" id="UP000240760"/>
    </source>
</evidence>
<protein>
    <submittedName>
        <fullName evidence="2">Uncharacterized protein</fullName>
    </submittedName>
</protein>
<name>A0A2T4CJ83_TRILO</name>
<keyword evidence="1" id="KW-0732">Signal</keyword>
<accession>A0A2T4CJ83</accession>
<evidence type="ECO:0000313" key="2">
    <source>
        <dbReference type="EMBL" id="PTB81620.1"/>
    </source>
</evidence>
<dbReference type="OrthoDB" id="4837799at2759"/>
<sequence length="102" mass="10736">MLLKSLLPTLLLLLPTTTRATNPPTIPTSSFSFSNSTAAAAAATPTITPGPLRCDITYCVNGTSFCHFWAGVTTWQKTGPSPGELVTTLGVCKLGRPRTRTA</sequence>
<dbReference type="AlphaFoldDB" id="A0A2T4CJ83"/>
<dbReference type="EMBL" id="KZ679126">
    <property type="protein sequence ID" value="PTB81620.1"/>
    <property type="molecule type" value="Genomic_DNA"/>
</dbReference>
<feature type="signal peptide" evidence="1">
    <location>
        <begin position="1"/>
        <end position="20"/>
    </location>
</feature>